<dbReference type="AlphaFoldDB" id="A0A6I6JWM1"/>
<dbReference type="KEGG" id="mcos:GM418_18190"/>
<accession>A0A6I6JWM1</accession>
<dbReference type="RefSeq" id="WP_158868673.1">
    <property type="nucleotide sequence ID" value="NZ_CP046401.1"/>
</dbReference>
<name>A0A6I6JWM1_9BACT</name>
<organism evidence="2 3">
    <name type="scientific">Maribellus comscasis</name>
    <dbReference type="NCBI Taxonomy" id="2681766"/>
    <lineage>
        <taxon>Bacteria</taxon>
        <taxon>Pseudomonadati</taxon>
        <taxon>Bacteroidota</taxon>
        <taxon>Bacteroidia</taxon>
        <taxon>Marinilabiliales</taxon>
        <taxon>Prolixibacteraceae</taxon>
        <taxon>Maribellus</taxon>
    </lineage>
</organism>
<sequence length="293" mass="33538">MKKLAIFILMVVFFASCHNYKEDAEKLSVTIDSLRSESEMKDSSIVGFLNDFNEIQANLDTIKKMEDLVTVQSAQGREMSSQQKELIMDDIALINNLLQENKELTASLQKKLNNANFRVGKLQGMVTEFEKMVSNLQSQIDQKDTEILALNEEIQKLNFDITSLSQKIEIMEDESQQKTERIESQILQLNEAYYTYGSKKELEENGVIERIGGFLGLGKNTDVKEDFNKDYFTKIDIREFKYIPLLVKKAEVISVHPAGSFHISGEEKADTLFIDNSGEFWKASKYLVILTKQ</sequence>
<dbReference type="PROSITE" id="PS51257">
    <property type="entry name" value="PROKAR_LIPOPROTEIN"/>
    <property type="match status" value="1"/>
</dbReference>
<evidence type="ECO:0000313" key="2">
    <source>
        <dbReference type="EMBL" id="QGY45530.1"/>
    </source>
</evidence>
<gene>
    <name evidence="2" type="ORF">GM418_18190</name>
</gene>
<protein>
    <submittedName>
        <fullName evidence="2">Uncharacterized protein</fullName>
    </submittedName>
</protein>
<dbReference type="Gene3D" id="1.20.5.730">
    <property type="entry name" value="Single helix bin"/>
    <property type="match status" value="1"/>
</dbReference>
<evidence type="ECO:0000256" key="1">
    <source>
        <dbReference type="SAM" id="Coils"/>
    </source>
</evidence>
<evidence type="ECO:0000313" key="3">
    <source>
        <dbReference type="Proteomes" id="UP000428260"/>
    </source>
</evidence>
<reference evidence="2 3" key="1">
    <citation type="submission" date="2019-11" db="EMBL/GenBank/DDBJ databases">
        <authorList>
            <person name="Zheng R.K."/>
            <person name="Sun C.M."/>
        </authorList>
    </citation>
    <scope>NUCLEOTIDE SEQUENCE [LARGE SCALE GENOMIC DNA]</scope>
    <source>
        <strain evidence="2 3">WC007</strain>
    </source>
</reference>
<keyword evidence="1" id="KW-0175">Coiled coil</keyword>
<proteinExistence type="predicted"/>
<dbReference type="EMBL" id="CP046401">
    <property type="protein sequence ID" value="QGY45530.1"/>
    <property type="molecule type" value="Genomic_DNA"/>
</dbReference>
<dbReference type="Proteomes" id="UP000428260">
    <property type="component" value="Chromosome"/>
</dbReference>
<keyword evidence="3" id="KW-1185">Reference proteome</keyword>
<feature type="coiled-coil region" evidence="1">
    <location>
        <begin position="94"/>
        <end position="181"/>
    </location>
</feature>